<accession>A0ABV5E5G7</accession>
<name>A0ABV5E5G7_9ACTN</name>
<keyword evidence="2" id="KW-1185">Reference proteome</keyword>
<organism evidence="1 2">
    <name type="scientific">Streptomyces broussonetiae</name>
    <dbReference type="NCBI Taxonomy" id="2686304"/>
    <lineage>
        <taxon>Bacteria</taxon>
        <taxon>Bacillati</taxon>
        <taxon>Actinomycetota</taxon>
        <taxon>Actinomycetes</taxon>
        <taxon>Kitasatosporales</taxon>
        <taxon>Streptomycetaceae</taxon>
        <taxon>Streptomyces</taxon>
    </lineage>
</organism>
<proteinExistence type="predicted"/>
<evidence type="ECO:0000313" key="1">
    <source>
        <dbReference type="EMBL" id="MFB8772100.1"/>
    </source>
</evidence>
<comment type="caution">
    <text evidence="1">The sequence shown here is derived from an EMBL/GenBank/DDBJ whole genome shotgun (WGS) entry which is preliminary data.</text>
</comment>
<evidence type="ECO:0008006" key="3">
    <source>
        <dbReference type="Google" id="ProtNLM"/>
    </source>
</evidence>
<dbReference type="EMBL" id="JAYMRP010000003">
    <property type="protein sequence ID" value="MFB8772100.1"/>
    <property type="molecule type" value="Genomic_DNA"/>
</dbReference>
<protein>
    <recommendedName>
        <fullName evidence="3">HK97 gp10 family phage protein</fullName>
    </recommendedName>
</protein>
<gene>
    <name evidence="1" type="ORF">VSS16_05045</name>
</gene>
<dbReference type="Proteomes" id="UP001585080">
    <property type="component" value="Unassembled WGS sequence"/>
</dbReference>
<sequence>MAQNYRLTFRGAAAARQMRTGAARGLLLGAEHVLGLSNDVVPLDEADLQRSGTASVDPPSLTGAVSYDTPYAVRQHEELRWRHAPGRTAKYLENSLNAGRDAVAALIAAEMRRAMR</sequence>
<reference evidence="1 2" key="1">
    <citation type="submission" date="2024-01" db="EMBL/GenBank/DDBJ databases">
        <title>Genome mining of biosynthetic gene clusters to explore secondary metabolites of Streptomyces sp.</title>
        <authorList>
            <person name="Baig A."/>
            <person name="Ajitkumar Shintre N."/>
            <person name="Kumar H."/>
            <person name="Anbarasu A."/>
            <person name="Ramaiah S."/>
        </authorList>
    </citation>
    <scope>NUCLEOTIDE SEQUENCE [LARGE SCALE GENOMIC DNA]</scope>
    <source>
        <strain evidence="1 2">A57</strain>
    </source>
</reference>
<dbReference type="RefSeq" id="WP_376731082.1">
    <property type="nucleotide sequence ID" value="NZ_JAYMRP010000003.1"/>
</dbReference>
<evidence type="ECO:0000313" key="2">
    <source>
        <dbReference type="Proteomes" id="UP001585080"/>
    </source>
</evidence>